<dbReference type="InterPro" id="IPR003034">
    <property type="entry name" value="SAP_dom"/>
</dbReference>
<keyword evidence="4" id="KW-1185">Reference proteome</keyword>
<dbReference type="AlphaFoldDB" id="A0A5B8MQW7"/>
<feature type="domain" description="SAP" evidence="2">
    <location>
        <begin position="505"/>
        <end position="539"/>
    </location>
</feature>
<dbReference type="Pfam" id="PF02037">
    <property type="entry name" value="SAP"/>
    <property type="match status" value="1"/>
</dbReference>
<dbReference type="EMBL" id="CP031041">
    <property type="protein sequence ID" value="QDZ22803.1"/>
    <property type="molecule type" value="Genomic_DNA"/>
</dbReference>
<dbReference type="Pfam" id="PF01926">
    <property type="entry name" value="MMR_HSR1"/>
    <property type="match status" value="1"/>
</dbReference>
<dbReference type="PANTHER" id="PTHR47569">
    <property type="entry name" value="NO-ASSOCIATED PROTEIN 1, CHLOROPLASTIC/MITOCHONDRIAL"/>
    <property type="match status" value="1"/>
</dbReference>
<dbReference type="InterPro" id="IPR044229">
    <property type="entry name" value="NOA1"/>
</dbReference>
<organism evidence="3 4">
    <name type="scientific">Chloropicon primus</name>
    <dbReference type="NCBI Taxonomy" id="1764295"/>
    <lineage>
        <taxon>Eukaryota</taxon>
        <taxon>Viridiplantae</taxon>
        <taxon>Chlorophyta</taxon>
        <taxon>Chloropicophyceae</taxon>
        <taxon>Chloropicales</taxon>
        <taxon>Chloropicaceae</taxon>
        <taxon>Chloropicon</taxon>
    </lineage>
</organism>
<dbReference type="Proteomes" id="UP000316726">
    <property type="component" value="Chromosome 8"/>
</dbReference>
<dbReference type="STRING" id="1764295.A0A5B8MQW7"/>
<evidence type="ECO:0000313" key="4">
    <source>
        <dbReference type="Proteomes" id="UP000316726"/>
    </source>
</evidence>
<name>A0A5B8MQW7_9CHLO</name>
<dbReference type="SMART" id="SM00513">
    <property type="entry name" value="SAP"/>
    <property type="match status" value="1"/>
</dbReference>
<evidence type="ECO:0000256" key="1">
    <source>
        <dbReference type="SAM" id="MobiDB-lite"/>
    </source>
</evidence>
<dbReference type="Gene3D" id="1.10.720.30">
    <property type="entry name" value="SAP domain"/>
    <property type="match status" value="1"/>
</dbReference>
<protein>
    <submittedName>
        <fullName evidence="3">Nitric-oxide synthase</fullName>
    </submittedName>
</protein>
<proteinExistence type="predicted"/>
<dbReference type="GO" id="GO:0005525">
    <property type="term" value="F:GTP binding"/>
    <property type="evidence" value="ECO:0007669"/>
    <property type="project" value="InterPro"/>
</dbReference>
<dbReference type="SUPFAM" id="SSF68906">
    <property type="entry name" value="SAP domain"/>
    <property type="match status" value="1"/>
</dbReference>
<dbReference type="Gene3D" id="3.40.50.300">
    <property type="entry name" value="P-loop containing nucleotide triphosphate hydrolases"/>
    <property type="match status" value="1"/>
</dbReference>
<dbReference type="InterPro" id="IPR027417">
    <property type="entry name" value="P-loop_NTPase"/>
</dbReference>
<dbReference type="InterPro" id="IPR006073">
    <property type="entry name" value="GTP-bd"/>
</dbReference>
<dbReference type="InterPro" id="IPR036361">
    <property type="entry name" value="SAP_dom_sf"/>
</dbReference>
<dbReference type="CDD" id="cd01855">
    <property type="entry name" value="YqeH"/>
    <property type="match status" value="1"/>
</dbReference>
<feature type="region of interest" description="Disordered" evidence="1">
    <location>
        <begin position="392"/>
        <end position="415"/>
    </location>
</feature>
<evidence type="ECO:0000259" key="2">
    <source>
        <dbReference type="PROSITE" id="PS50800"/>
    </source>
</evidence>
<evidence type="ECO:0000313" key="3">
    <source>
        <dbReference type="EMBL" id="QDZ22803.1"/>
    </source>
</evidence>
<dbReference type="PROSITE" id="PS50800">
    <property type="entry name" value="SAP"/>
    <property type="match status" value="1"/>
</dbReference>
<feature type="region of interest" description="Disordered" evidence="1">
    <location>
        <begin position="538"/>
        <end position="566"/>
    </location>
</feature>
<dbReference type="GO" id="GO:0003924">
    <property type="term" value="F:GTPase activity"/>
    <property type="evidence" value="ECO:0007669"/>
    <property type="project" value="InterPro"/>
</dbReference>
<dbReference type="OrthoDB" id="1696305at2759"/>
<sequence length="645" mass="70958">MAAKQGARVRQRVAVRGGFVARGWLGSCVRSPRVRVRQEPSRKLSRRSRKEETSRRVVVHGLSSDEIDDLLVFQEPEEEEAKGECYGCGAHLQTRSEKAAGYVKRETYEAKKKHRQLNQILCSRCHLLCNGKMVPGIEDWGTRLIRGGQEEAGPSGSGGDFERESLLTPDELRRQLLGLKSKRSLVLHLVDLTDIQGTFLRNIRDLVSKNPVMIIGTKMDLLPKGSNVKDVADWLHQYIEDKGLNPISVVLCSSKSRFGIRQTASLMKKNRKGRDVMVIGAANVGKSAFIRSLLNEMSSMKSANYDVGAAQIRHKPVESDMPGTTLGIIPLRAFERGGVLFDTPGLHLEHRLIHMMLPSEVKSVLPRRPLSPYIAKTPASILFESKLVEQQERGERMSGVGDAEEDGGATPTGYEEDLLDDLLENPGAVEGASATYLWGDVARLDVLSCPMSTHLVFCGSKAMRITAQPLVKDAEEEEKEEETVNLWGDAATTDDSAEADVGEDLGGLTVPLLKERLRDAGLKVGGRKDELIERLLQHEASVSPSRTTDGKEDASLSSDGESSEHGLVSVRARGGLTMTKELVIQTPGYSGNAIQPIVDICISGVPGWITVYAKSSDEPIRCRVYTPRGIQTFLREPFPIDVIEY</sequence>
<gene>
    <name evidence="3" type="ORF">A3770_08p53210</name>
</gene>
<dbReference type="SMR" id="A0A5B8MQW7"/>
<reference evidence="3 4" key="1">
    <citation type="submission" date="2018-07" db="EMBL/GenBank/DDBJ databases">
        <title>The complete nuclear genome of the prasinophyte Chloropicon primus (CCMP1205).</title>
        <authorList>
            <person name="Pombert J.-F."/>
            <person name="Otis C."/>
            <person name="Turmel M."/>
            <person name="Lemieux C."/>
        </authorList>
    </citation>
    <scope>NUCLEOTIDE SEQUENCE [LARGE SCALE GENOMIC DNA]</scope>
    <source>
        <strain evidence="3 4">CCMP1205</strain>
    </source>
</reference>
<dbReference type="SUPFAM" id="SSF52540">
    <property type="entry name" value="P-loop containing nucleoside triphosphate hydrolases"/>
    <property type="match status" value="1"/>
</dbReference>
<dbReference type="PANTHER" id="PTHR47569:SF2">
    <property type="entry name" value="NO-ASSOCIATED PROTEIN 1, CHLOROPLASTIC_MITOCHONDRIAL"/>
    <property type="match status" value="1"/>
</dbReference>
<accession>A0A5B8MQW7</accession>